<evidence type="ECO:0000256" key="7">
    <source>
        <dbReference type="ARBA" id="ARBA00022927"/>
    </source>
</evidence>
<dbReference type="GO" id="GO:0030288">
    <property type="term" value="C:outer membrane-bounded periplasmic space"/>
    <property type="evidence" value="ECO:0007669"/>
    <property type="project" value="InterPro"/>
</dbReference>
<feature type="transmembrane region" description="Helical" evidence="11">
    <location>
        <begin position="21"/>
        <end position="41"/>
    </location>
</feature>
<sequence>MFADSLLEVSWAQRSRRGWTTLTSFGLQAALIGLLLLLPLWKTVGLPSARTVSTPISVGRAEPGPAPKARGGGTSVAPSNSEYPRYVAPGRIPGTISKSDGGAEPQPPGGGGDFLPGIGIPGTPEGFPISVFRGNYPVMPARPAPTVHTFRTSRMLEGSLVRRVQPVYPPLAKAARVQGPVLLAAIISKAGTIEDLHVISGHPMLVAAAIEAVRQWRYRPYILNGEPVEVETQITVNFTLSGS</sequence>
<comment type="subcellular location">
    <subcellularLocation>
        <location evidence="1">Cell inner membrane</location>
        <topology evidence="1">Single-pass membrane protein</topology>
        <orientation evidence="1">Periplasmic side</orientation>
    </subcellularLocation>
</comment>
<evidence type="ECO:0000256" key="6">
    <source>
        <dbReference type="ARBA" id="ARBA00022692"/>
    </source>
</evidence>
<dbReference type="Gene3D" id="3.30.1150.10">
    <property type="match status" value="1"/>
</dbReference>
<dbReference type="EMBL" id="OMOD01000188">
    <property type="protein sequence ID" value="SPF48989.1"/>
    <property type="molecule type" value="Genomic_DNA"/>
</dbReference>
<dbReference type="NCBIfam" id="TIGR01352">
    <property type="entry name" value="tonB_Cterm"/>
    <property type="match status" value="1"/>
</dbReference>
<dbReference type="PRINTS" id="PR01374">
    <property type="entry name" value="TONBPROTEIN"/>
</dbReference>
<dbReference type="InterPro" id="IPR037682">
    <property type="entry name" value="TonB_C"/>
</dbReference>
<gene>
    <name evidence="13" type="ORF">SBA1_90123</name>
</gene>
<dbReference type="InterPro" id="IPR006260">
    <property type="entry name" value="TonB/TolA_C"/>
</dbReference>
<evidence type="ECO:0000256" key="8">
    <source>
        <dbReference type="ARBA" id="ARBA00022989"/>
    </source>
</evidence>
<dbReference type="InterPro" id="IPR003538">
    <property type="entry name" value="TonB"/>
</dbReference>
<evidence type="ECO:0000256" key="9">
    <source>
        <dbReference type="ARBA" id="ARBA00023136"/>
    </source>
</evidence>
<dbReference type="Pfam" id="PF03544">
    <property type="entry name" value="TonB_C"/>
    <property type="match status" value="1"/>
</dbReference>
<dbReference type="SUPFAM" id="SSF74653">
    <property type="entry name" value="TolA/TonB C-terminal domain"/>
    <property type="match status" value="1"/>
</dbReference>
<keyword evidence="6 11" id="KW-0812">Transmembrane</keyword>
<keyword evidence="8 11" id="KW-1133">Transmembrane helix</keyword>
<evidence type="ECO:0000313" key="14">
    <source>
        <dbReference type="Proteomes" id="UP000238701"/>
    </source>
</evidence>
<evidence type="ECO:0000256" key="10">
    <source>
        <dbReference type="SAM" id="MobiDB-lite"/>
    </source>
</evidence>
<dbReference type="GO" id="GO:0005886">
    <property type="term" value="C:plasma membrane"/>
    <property type="evidence" value="ECO:0007669"/>
    <property type="project" value="UniProtKB-SubCell"/>
</dbReference>
<evidence type="ECO:0000256" key="3">
    <source>
        <dbReference type="ARBA" id="ARBA00022448"/>
    </source>
</evidence>
<evidence type="ECO:0000256" key="4">
    <source>
        <dbReference type="ARBA" id="ARBA00022475"/>
    </source>
</evidence>
<evidence type="ECO:0000256" key="1">
    <source>
        <dbReference type="ARBA" id="ARBA00004383"/>
    </source>
</evidence>
<dbReference type="GO" id="GO:0055085">
    <property type="term" value="P:transmembrane transport"/>
    <property type="evidence" value="ECO:0007669"/>
    <property type="project" value="InterPro"/>
</dbReference>
<dbReference type="GO" id="GO:0015031">
    <property type="term" value="P:protein transport"/>
    <property type="evidence" value="ECO:0007669"/>
    <property type="project" value="UniProtKB-KW"/>
</dbReference>
<evidence type="ECO:0000256" key="5">
    <source>
        <dbReference type="ARBA" id="ARBA00022519"/>
    </source>
</evidence>
<evidence type="ECO:0000256" key="11">
    <source>
        <dbReference type="SAM" id="Phobius"/>
    </source>
</evidence>
<dbReference type="PANTHER" id="PTHR33446:SF2">
    <property type="entry name" value="PROTEIN TONB"/>
    <property type="match status" value="1"/>
</dbReference>
<feature type="domain" description="TonB C-terminal" evidence="12">
    <location>
        <begin position="153"/>
        <end position="243"/>
    </location>
</feature>
<keyword evidence="9 11" id="KW-0472">Membrane</keyword>
<evidence type="ECO:0000313" key="13">
    <source>
        <dbReference type="EMBL" id="SPF48989.1"/>
    </source>
</evidence>
<proteinExistence type="inferred from homology"/>
<comment type="similarity">
    <text evidence="2">Belongs to the TonB family.</text>
</comment>
<dbReference type="AlphaFoldDB" id="A0A2U3LB83"/>
<organism evidence="13 14">
    <name type="scientific">Candidatus Sulfotelmatobacter kueseliae</name>
    <dbReference type="NCBI Taxonomy" id="2042962"/>
    <lineage>
        <taxon>Bacteria</taxon>
        <taxon>Pseudomonadati</taxon>
        <taxon>Acidobacteriota</taxon>
        <taxon>Terriglobia</taxon>
        <taxon>Terriglobales</taxon>
        <taxon>Candidatus Korobacteraceae</taxon>
        <taxon>Candidatus Sulfotelmatobacter</taxon>
    </lineage>
</organism>
<keyword evidence="5" id="KW-0997">Cell inner membrane</keyword>
<evidence type="ECO:0000259" key="12">
    <source>
        <dbReference type="PROSITE" id="PS52015"/>
    </source>
</evidence>
<keyword evidence="3" id="KW-0813">Transport</keyword>
<evidence type="ECO:0000256" key="2">
    <source>
        <dbReference type="ARBA" id="ARBA00006555"/>
    </source>
</evidence>
<reference evidence="14" key="1">
    <citation type="submission" date="2018-02" db="EMBL/GenBank/DDBJ databases">
        <authorList>
            <person name="Hausmann B."/>
        </authorList>
    </citation>
    <scope>NUCLEOTIDE SEQUENCE [LARGE SCALE GENOMIC DNA]</scope>
    <source>
        <strain evidence="14">Peat soil MAG SbA1</strain>
    </source>
</reference>
<protein>
    <submittedName>
        <fullName evidence="13">Putative Outer membrane transport energization protein TonB</fullName>
    </submittedName>
</protein>
<dbReference type="GO" id="GO:0015891">
    <property type="term" value="P:siderophore transport"/>
    <property type="evidence" value="ECO:0007669"/>
    <property type="project" value="InterPro"/>
</dbReference>
<keyword evidence="4" id="KW-1003">Cell membrane</keyword>
<dbReference type="InterPro" id="IPR051045">
    <property type="entry name" value="TonB-dependent_transducer"/>
</dbReference>
<accession>A0A2U3LB83</accession>
<dbReference type="PROSITE" id="PS52015">
    <property type="entry name" value="TONB_CTD"/>
    <property type="match status" value="1"/>
</dbReference>
<name>A0A2U3LB83_9BACT</name>
<keyword evidence="7" id="KW-0653">Protein transport</keyword>
<dbReference type="GO" id="GO:0031992">
    <property type="term" value="F:energy transducer activity"/>
    <property type="evidence" value="ECO:0007669"/>
    <property type="project" value="InterPro"/>
</dbReference>
<dbReference type="Proteomes" id="UP000238701">
    <property type="component" value="Unassembled WGS sequence"/>
</dbReference>
<dbReference type="PANTHER" id="PTHR33446">
    <property type="entry name" value="PROTEIN TONB-RELATED"/>
    <property type="match status" value="1"/>
</dbReference>
<feature type="region of interest" description="Disordered" evidence="10">
    <location>
        <begin position="55"/>
        <end position="112"/>
    </location>
</feature>